<gene>
    <name evidence="1" type="ORF">P872_16500</name>
</gene>
<keyword evidence="2" id="KW-1185">Reference proteome</keyword>
<evidence type="ECO:0000313" key="1">
    <source>
        <dbReference type="EMBL" id="ERM83278.1"/>
    </source>
</evidence>
<proteinExistence type="predicted"/>
<dbReference type="AlphaFoldDB" id="U5BZL2"/>
<evidence type="ECO:0000313" key="2">
    <source>
        <dbReference type="Proteomes" id="UP000016843"/>
    </source>
</evidence>
<reference evidence="1 2" key="1">
    <citation type="journal article" date="2013" name="Genome Announc.">
        <title>Draft Genome Sequence of the Psychrophilic and Alkaliphilic Rhodonellum psychrophilum Strain GCM71T.</title>
        <authorList>
            <person name="Hauptmann A.L."/>
            <person name="Glaring M.A."/>
            <person name="Hallin P.F."/>
            <person name="Prieme A."/>
            <person name="Stougaard P."/>
        </authorList>
    </citation>
    <scope>NUCLEOTIDE SEQUENCE [LARGE SCALE GENOMIC DNA]</scope>
    <source>
        <strain evidence="1 2">GCM71</strain>
    </source>
</reference>
<dbReference type="EMBL" id="AWXR01000015">
    <property type="protein sequence ID" value="ERM83278.1"/>
    <property type="molecule type" value="Genomic_DNA"/>
</dbReference>
<name>U5BZL2_9BACT</name>
<comment type="caution">
    <text evidence="1">The sequence shown here is derived from an EMBL/GenBank/DDBJ whole genome shotgun (WGS) entry which is preliminary data.</text>
</comment>
<accession>U5BZL2</accession>
<protein>
    <submittedName>
        <fullName evidence="1">Uncharacterized protein</fullName>
    </submittedName>
</protein>
<organism evidence="1 2">
    <name type="scientific">Rhodonellum psychrophilum GCM71 = DSM 17998</name>
    <dbReference type="NCBI Taxonomy" id="1123057"/>
    <lineage>
        <taxon>Bacteria</taxon>
        <taxon>Pseudomonadati</taxon>
        <taxon>Bacteroidota</taxon>
        <taxon>Cytophagia</taxon>
        <taxon>Cytophagales</taxon>
        <taxon>Cytophagaceae</taxon>
        <taxon>Rhodonellum</taxon>
    </lineage>
</organism>
<sequence length="55" mass="6498">MVSLGDLISNPTLIKSISRRFLGMLFLCRLKKTWISFNFNPFYALRTQFNITINR</sequence>
<dbReference type="Proteomes" id="UP000016843">
    <property type="component" value="Unassembled WGS sequence"/>
</dbReference>